<dbReference type="PROSITE" id="PS51194">
    <property type="entry name" value="HELICASE_CTER"/>
    <property type="match status" value="1"/>
</dbReference>
<dbReference type="InterPro" id="IPR033454">
    <property type="entry name" value="RecG_wedge"/>
</dbReference>
<keyword evidence="2" id="KW-0227">DNA damage</keyword>
<dbReference type="Pfam" id="PF00271">
    <property type="entry name" value="Helicase_C"/>
    <property type="match status" value="1"/>
</dbReference>
<evidence type="ECO:0000313" key="11">
    <source>
        <dbReference type="Proteomes" id="UP000034727"/>
    </source>
</evidence>
<gene>
    <name evidence="10" type="ORF">UX22_C0009G0009</name>
</gene>
<dbReference type="GO" id="GO:0016787">
    <property type="term" value="F:hydrolase activity"/>
    <property type="evidence" value="ECO:0007669"/>
    <property type="project" value="UniProtKB-KW"/>
</dbReference>
<comment type="caution">
    <text evidence="10">The sequence shown here is derived from an EMBL/GenBank/DDBJ whole genome shotgun (WGS) entry which is preliminary data.</text>
</comment>
<protein>
    <submittedName>
        <fullName evidence="10">ATP-dependent DNA helicase RecG</fullName>
    </submittedName>
</protein>
<evidence type="ECO:0000313" key="10">
    <source>
        <dbReference type="EMBL" id="KKU15377.1"/>
    </source>
</evidence>
<dbReference type="NCBIfam" id="NF008168">
    <property type="entry name" value="PRK10917.2-2"/>
    <property type="match status" value="1"/>
</dbReference>
<dbReference type="SUPFAM" id="SSF50249">
    <property type="entry name" value="Nucleic acid-binding proteins"/>
    <property type="match status" value="1"/>
</dbReference>
<evidence type="ECO:0000256" key="3">
    <source>
        <dbReference type="ARBA" id="ARBA00022801"/>
    </source>
</evidence>
<dbReference type="InterPro" id="IPR012340">
    <property type="entry name" value="NA-bd_OB-fold"/>
</dbReference>
<dbReference type="InterPro" id="IPR047112">
    <property type="entry name" value="RecG/Mfd"/>
</dbReference>
<dbReference type="SUPFAM" id="SSF52540">
    <property type="entry name" value="P-loop containing nucleoside triphosphate hydrolases"/>
    <property type="match status" value="2"/>
</dbReference>
<evidence type="ECO:0000259" key="9">
    <source>
        <dbReference type="PROSITE" id="PS51194"/>
    </source>
</evidence>
<name>A0A0G1N4X6_9BACT</name>
<dbReference type="CDD" id="cd17992">
    <property type="entry name" value="DEXHc_RecG"/>
    <property type="match status" value="1"/>
</dbReference>
<keyword evidence="5" id="KW-0067">ATP-binding</keyword>
<evidence type="ECO:0000256" key="4">
    <source>
        <dbReference type="ARBA" id="ARBA00022806"/>
    </source>
</evidence>
<sequence length="789" mass="88765">MSSRFESWWGDIKQIFNLQFLIFKQQENAEKITTRTRTVKMLFTFTSSFIKFINSNLAFVLEYNKQMLEFDSPLSSVRGIGPRFIQKFKQLGINTVGELLCHFPVRYEDFSDVVKISEISPGEKCTVRGIVKKTSVRRAWRKRMFLVESEIEDGSGKIRAVWFNQTYIQNSMGVGKVVNLSGAPSAERKSGQLYFSNPSYEIVSGNAAARAKHTARIVPIYPETKGLTSRGIRYVIKPILESVKIPEEIIPEKIMSKHGLMGLAPSLRLIHFPNSISDAEKARRRFSFEELFILELRLLGERAKNVKNNAYKIDIDINLLKSLTAGLPFKLTMSQKKALWEISKDMSRSYPMNRLLQGDVGSGKTIVAALAGICAANGGFQTAFMAPTEILARQHYETLKKTFPNFDGGIALVTGSGAKIYYARELETHADKNTVKREIEKGGVKIVVGTHALIAKKRTGENGITFKKLALVIVDEQHRFGVKQRALLLGRGDTGGGKTSAERQIPHFLSMSATPIPRTLSLALWSNLDFSSITEMPKNRKPIDTRVVEPRERPAAYAFIRNEIARGRQAFVVCPRIEPATNDEQLTTKELYELIVKSVKEEYEKLSKKIFPGLFVAMLHGRMKAEEKEKIMRDFSLNKTNILVTTSVIEVGVDVPNATIMFIEGAERFGLAQLYQFRGRVGRGEHKSYCFLFSDSASKDIEKRLLSVAKAKNGLELAESDLKIRGPGEFLGDEQTGMPDLAMKALKNPALVEEALEAAKEIINEYESLSNYPELKKRVEKFGEKVHME</sequence>
<organism evidence="10 11">
    <name type="scientific">Candidatus Jorgensenbacteria bacterium GW2011_GWA2_45_9</name>
    <dbReference type="NCBI Taxonomy" id="1618663"/>
    <lineage>
        <taxon>Bacteria</taxon>
        <taxon>Candidatus Joergenseniibacteriota</taxon>
    </lineage>
</organism>
<dbReference type="AlphaFoldDB" id="A0A0G1N4X6"/>
<feature type="domain" description="Helicase C-terminal" evidence="9">
    <location>
        <begin position="542"/>
        <end position="725"/>
    </location>
</feature>
<dbReference type="SMART" id="SM00490">
    <property type="entry name" value="HELICc"/>
    <property type="match status" value="1"/>
</dbReference>
<keyword evidence="6" id="KW-0238">DNA-binding</keyword>
<keyword evidence="4 10" id="KW-0347">Helicase</keyword>
<evidence type="ECO:0000259" key="8">
    <source>
        <dbReference type="PROSITE" id="PS51192"/>
    </source>
</evidence>
<dbReference type="Gene3D" id="3.40.50.300">
    <property type="entry name" value="P-loop containing nucleotide triphosphate hydrolases"/>
    <property type="match status" value="2"/>
</dbReference>
<dbReference type="Proteomes" id="UP000034727">
    <property type="component" value="Unassembled WGS sequence"/>
</dbReference>
<evidence type="ECO:0000256" key="1">
    <source>
        <dbReference type="ARBA" id="ARBA00022741"/>
    </source>
</evidence>
<dbReference type="PANTHER" id="PTHR47964:SF1">
    <property type="entry name" value="ATP-DEPENDENT DNA HELICASE HOMOLOG RECG, CHLOROPLASTIC"/>
    <property type="match status" value="1"/>
</dbReference>
<dbReference type="PROSITE" id="PS51192">
    <property type="entry name" value="HELICASE_ATP_BIND_1"/>
    <property type="match status" value="1"/>
</dbReference>
<keyword evidence="7" id="KW-0234">DNA repair</keyword>
<dbReference type="Pfam" id="PF17191">
    <property type="entry name" value="RecG_wedge"/>
    <property type="match status" value="1"/>
</dbReference>
<dbReference type="Gene3D" id="2.40.50.140">
    <property type="entry name" value="Nucleic acid-binding proteins"/>
    <property type="match status" value="1"/>
</dbReference>
<reference evidence="10 11" key="1">
    <citation type="journal article" date="2015" name="Nature">
        <title>rRNA introns, odd ribosomes, and small enigmatic genomes across a large radiation of phyla.</title>
        <authorList>
            <person name="Brown C.T."/>
            <person name="Hug L.A."/>
            <person name="Thomas B.C."/>
            <person name="Sharon I."/>
            <person name="Castelle C.J."/>
            <person name="Singh A."/>
            <person name="Wilkins M.J."/>
            <person name="Williams K.H."/>
            <person name="Banfield J.F."/>
        </authorList>
    </citation>
    <scope>NUCLEOTIDE SEQUENCE [LARGE SCALE GENOMIC DNA]</scope>
</reference>
<keyword evidence="1" id="KW-0547">Nucleotide-binding</keyword>
<dbReference type="Pfam" id="PF00270">
    <property type="entry name" value="DEAD"/>
    <property type="match status" value="1"/>
</dbReference>
<dbReference type="InterPro" id="IPR011545">
    <property type="entry name" value="DEAD/DEAH_box_helicase_dom"/>
</dbReference>
<dbReference type="CDD" id="cd04488">
    <property type="entry name" value="RecG_wedge_OBF"/>
    <property type="match status" value="1"/>
</dbReference>
<feature type="domain" description="Helicase ATP-binding" evidence="8">
    <location>
        <begin position="345"/>
        <end position="533"/>
    </location>
</feature>
<dbReference type="EMBL" id="LCLJ01000009">
    <property type="protein sequence ID" value="KKU15377.1"/>
    <property type="molecule type" value="Genomic_DNA"/>
</dbReference>
<accession>A0A0G1N4X6</accession>
<dbReference type="GO" id="GO:0003678">
    <property type="term" value="F:DNA helicase activity"/>
    <property type="evidence" value="ECO:0007669"/>
    <property type="project" value="TreeGrafter"/>
</dbReference>
<dbReference type="GO" id="GO:0003677">
    <property type="term" value="F:DNA binding"/>
    <property type="evidence" value="ECO:0007669"/>
    <property type="project" value="UniProtKB-KW"/>
</dbReference>
<dbReference type="PANTHER" id="PTHR47964">
    <property type="entry name" value="ATP-DEPENDENT DNA HELICASE HOMOLOG RECG, CHLOROPLASTIC"/>
    <property type="match status" value="1"/>
</dbReference>
<proteinExistence type="predicted"/>
<evidence type="ECO:0000256" key="5">
    <source>
        <dbReference type="ARBA" id="ARBA00022840"/>
    </source>
</evidence>
<dbReference type="PATRIC" id="fig|1618663.3.peg.330"/>
<evidence type="ECO:0000256" key="7">
    <source>
        <dbReference type="ARBA" id="ARBA00023204"/>
    </source>
</evidence>
<dbReference type="InterPro" id="IPR001650">
    <property type="entry name" value="Helicase_C-like"/>
</dbReference>
<dbReference type="SMART" id="SM00487">
    <property type="entry name" value="DEXDc"/>
    <property type="match status" value="1"/>
</dbReference>
<dbReference type="GO" id="GO:0006281">
    <property type="term" value="P:DNA repair"/>
    <property type="evidence" value="ECO:0007669"/>
    <property type="project" value="UniProtKB-KW"/>
</dbReference>
<dbReference type="InterPro" id="IPR014001">
    <property type="entry name" value="Helicase_ATP-bd"/>
</dbReference>
<evidence type="ECO:0000256" key="6">
    <source>
        <dbReference type="ARBA" id="ARBA00023125"/>
    </source>
</evidence>
<evidence type="ECO:0000256" key="2">
    <source>
        <dbReference type="ARBA" id="ARBA00022763"/>
    </source>
</evidence>
<dbReference type="NCBIfam" id="NF008165">
    <property type="entry name" value="PRK10917.1-3"/>
    <property type="match status" value="1"/>
</dbReference>
<keyword evidence="3" id="KW-0378">Hydrolase</keyword>
<dbReference type="InterPro" id="IPR027417">
    <property type="entry name" value="P-loop_NTPase"/>
</dbReference>
<dbReference type="GO" id="GO:0005524">
    <property type="term" value="F:ATP binding"/>
    <property type="evidence" value="ECO:0007669"/>
    <property type="project" value="UniProtKB-KW"/>
</dbReference>